<sequence>MLRFVNWLRLNIDGVVTLLIAATVILLEVLDKTNAGSNLVSGAILLVLSLLAVTILRDRNRIARLVQESAAVRMLYGAEIDQAHARARRTTDRWIHRGGTGTFLRVTTLPYFLERARAEHQLLTVQVEILDPGNEQLCQAEALYRNSLQPRGDANGRPWTADRIRKQSYATVLACAWYRQQSEFLTVDLALSSALTTYRWDMSDDVVIMNQRGANTPALLFEHGKTQYSDLARELAVSFKQGRPIALGRDTELRPPSEPTIVQTRRVLDQVGLPLPSVYTDDDVVEIVEYALRPVNTF</sequence>
<keyword evidence="1" id="KW-1133">Transmembrane helix</keyword>
<dbReference type="Proteomes" id="UP000267164">
    <property type="component" value="Chromosome"/>
</dbReference>
<evidence type="ECO:0000313" key="3">
    <source>
        <dbReference type="Proteomes" id="UP000267164"/>
    </source>
</evidence>
<organism evidence="2 3">
    <name type="scientific">Nocardia yunnanensis</name>
    <dbReference type="NCBI Taxonomy" id="2382165"/>
    <lineage>
        <taxon>Bacteria</taxon>
        <taxon>Bacillati</taxon>
        <taxon>Actinomycetota</taxon>
        <taxon>Actinomycetes</taxon>
        <taxon>Mycobacteriales</taxon>
        <taxon>Nocardiaceae</taxon>
        <taxon>Nocardia</taxon>
    </lineage>
</organism>
<accession>A0A386ZI87</accession>
<name>A0A386ZI87_9NOCA</name>
<gene>
    <name evidence="2" type="ORF">D7D52_29020</name>
</gene>
<feature type="transmembrane region" description="Helical" evidence="1">
    <location>
        <begin position="7"/>
        <end position="27"/>
    </location>
</feature>
<dbReference type="AlphaFoldDB" id="A0A386ZI87"/>
<keyword evidence="1" id="KW-0812">Transmembrane</keyword>
<dbReference type="RefSeq" id="WP_120741420.1">
    <property type="nucleotide sequence ID" value="NZ_CP032568.1"/>
</dbReference>
<dbReference type="EMBL" id="CP032568">
    <property type="protein sequence ID" value="AYF77196.1"/>
    <property type="molecule type" value="Genomic_DNA"/>
</dbReference>
<reference evidence="2 3" key="1">
    <citation type="submission" date="2018-09" db="EMBL/GenBank/DDBJ databases">
        <title>Nocardia yunnanensis sp. nov., an actinomycete isolated from a soil sample.</title>
        <authorList>
            <person name="Zhang J."/>
        </authorList>
    </citation>
    <scope>NUCLEOTIDE SEQUENCE [LARGE SCALE GENOMIC DNA]</scope>
    <source>
        <strain evidence="2 3">CFHS0054</strain>
    </source>
</reference>
<proteinExistence type="predicted"/>
<dbReference type="OrthoDB" id="3675517at2"/>
<protein>
    <submittedName>
        <fullName evidence="2">Uncharacterized protein</fullName>
    </submittedName>
</protein>
<keyword evidence="3" id="KW-1185">Reference proteome</keyword>
<keyword evidence="1" id="KW-0472">Membrane</keyword>
<evidence type="ECO:0000256" key="1">
    <source>
        <dbReference type="SAM" id="Phobius"/>
    </source>
</evidence>
<dbReference type="KEGG" id="nyu:D7D52_29020"/>
<evidence type="ECO:0000313" key="2">
    <source>
        <dbReference type="EMBL" id="AYF77196.1"/>
    </source>
</evidence>
<feature type="transmembrane region" description="Helical" evidence="1">
    <location>
        <begin position="39"/>
        <end position="56"/>
    </location>
</feature>